<feature type="binding site" evidence="13">
    <location>
        <position position="48"/>
    </location>
    <ligand>
        <name>NAD(+)</name>
        <dbReference type="ChEBI" id="CHEBI:57540"/>
    </ligand>
</feature>
<keyword evidence="6 13" id="KW-0560">Oxidoreductase</keyword>
<evidence type="ECO:0000256" key="13">
    <source>
        <dbReference type="HAMAP-Rule" id="MF_00102"/>
    </source>
</evidence>
<keyword evidence="7 13" id="KW-0520">NAD</keyword>
<name>A0A0F5QAH4_9HYPH</name>
<keyword evidence="5 13" id="KW-0220">Diaminopimelate biosynthesis</keyword>
<keyword evidence="17" id="KW-1185">Reference proteome</keyword>
<feature type="domain" description="Dihydrodipicolinate reductase N-terminal" evidence="14">
    <location>
        <begin position="5"/>
        <end position="140"/>
    </location>
</feature>
<proteinExistence type="inferred from homology"/>
<dbReference type="Gene3D" id="3.40.50.720">
    <property type="entry name" value="NAD(P)-binding Rossmann-like Domain"/>
    <property type="match status" value="1"/>
</dbReference>
<feature type="binding site" evidence="13">
    <location>
        <begin position="112"/>
        <end position="114"/>
    </location>
    <ligand>
        <name>NAD(+)</name>
        <dbReference type="ChEBI" id="CHEBI:57540"/>
    </ligand>
</feature>
<evidence type="ECO:0000259" key="14">
    <source>
        <dbReference type="Pfam" id="PF01113"/>
    </source>
</evidence>
<dbReference type="EC" id="1.17.1.8" evidence="10 13"/>
<dbReference type="AlphaFoldDB" id="A0A0F5QAH4"/>
<dbReference type="Proteomes" id="UP000033411">
    <property type="component" value="Unassembled WGS sequence"/>
</dbReference>
<dbReference type="OrthoDB" id="9790352at2"/>
<evidence type="ECO:0000256" key="4">
    <source>
        <dbReference type="ARBA" id="ARBA00022857"/>
    </source>
</evidence>
<dbReference type="GO" id="GO:0009089">
    <property type="term" value="P:lysine biosynthetic process via diaminopimelate"/>
    <property type="evidence" value="ECO:0007669"/>
    <property type="project" value="UniProtKB-UniRule"/>
</dbReference>
<dbReference type="InterPro" id="IPR022664">
    <property type="entry name" value="DapB_N_CS"/>
</dbReference>
<dbReference type="GO" id="GO:0008839">
    <property type="term" value="F:4-hydroxy-tetrahydrodipicolinate reductase"/>
    <property type="evidence" value="ECO:0007669"/>
    <property type="project" value="UniProtKB-UniRule"/>
</dbReference>
<dbReference type="Gene3D" id="3.30.360.10">
    <property type="entry name" value="Dihydrodipicolinate Reductase, domain 2"/>
    <property type="match status" value="1"/>
</dbReference>
<dbReference type="GO" id="GO:0051287">
    <property type="term" value="F:NAD binding"/>
    <property type="evidence" value="ECO:0007669"/>
    <property type="project" value="UniProtKB-UniRule"/>
</dbReference>
<dbReference type="EMBL" id="LANJ01000016">
    <property type="protein sequence ID" value="KKC37711.1"/>
    <property type="molecule type" value="Genomic_DNA"/>
</dbReference>
<dbReference type="InterPro" id="IPR000846">
    <property type="entry name" value="DapB_N"/>
</dbReference>
<dbReference type="PANTHER" id="PTHR20836:SF0">
    <property type="entry name" value="4-HYDROXY-TETRAHYDRODIPICOLINATE REDUCTASE 1, CHLOROPLASTIC-RELATED"/>
    <property type="match status" value="1"/>
</dbReference>
<evidence type="ECO:0000256" key="3">
    <source>
        <dbReference type="ARBA" id="ARBA00022605"/>
    </source>
</evidence>
<dbReference type="RefSeq" id="WP_046139533.1">
    <property type="nucleotide sequence ID" value="NZ_LANJ01000016.1"/>
</dbReference>
<keyword evidence="8 13" id="KW-0457">Lysine biosynthesis</keyword>
<comment type="caution">
    <text evidence="16">The sequence shown here is derived from an EMBL/GenBank/DDBJ whole genome shotgun (WGS) entry which is preliminary data.</text>
</comment>
<comment type="catalytic activity">
    <reaction evidence="11 13">
        <text>(S)-2,3,4,5-tetrahydrodipicolinate + NADP(+) + H2O = (2S,4S)-4-hydroxy-2,3,4,5-tetrahydrodipicolinate + NADPH + H(+)</text>
        <dbReference type="Rhea" id="RHEA:35331"/>
        <dbReference type="ChEBI" id="CHEBI:15377"/>
        <dbReference type="ChEBI" id="CHEBI:15378"/>
        <dbReference type="ChEBI" id="CHEBI:16845"/>
        <dbReference type="ChEBI" id="CHEBI:57783"/>
        <dbReference type="ChEBI" id="CHEBI:58349"/>
        <dbReference type="ChEBI" id="CHEBI:67139"/>
        <dbReference type="EC" id="1.17.1.8"/>
    </reaction>
</comment>
<feature type="binding site" evidence="13">
    <location>
        <begin position="137"/>
        <end position="140"/>
    </location>
    <ligand>
        <name>NAD(+)</name>
        <dbReference type="ChEBI" id="CHEBI:57540"/>
    </ligand>
</feature>
<evidence type="ECO:0000313" key="16">
    <source>
        <dbReference type="EMBL" id="KKC37711.1"/>
    </source>
</evidence>
<keyword evidence="3 13" id="KW-0028">Amino-acid biosynthesis</keyword>
<dbReference type="PROSITE" id="PS01298">
    <property type="entry name" value="DAPB"/>
    <property type="match status" value="1"/>
</dbReference>
<reference evidence="16 17" key="1">
    <citation type="submission" date="2015-03" db="EMBL/GenBank/DDBJ databases">
        <authorList>
            <person name="Lepp D."/>
            <person name="Hassan Y.I."/>
            <person name="Li X.-Z."/>
            <person name="Zhou T."/>
        </authorList>
    </citation>
    <scope>NUCLEOTIDE SEQUENCE [LARGE SCALE GENOMIC DNA]</scope>
    <source>
        <strain evidence="16 17">E84</strain>
    </source>
</reference>
<dbReference type="PANTHER" id="PTHR20836">
    <property type="entry name" value="DIHYDRODIPICOLINATE REDUCTASE"/>
    <property type="match status" value="1"/>
</dbReference>
<dbReference type="GO" id="GO:0050661">
    <property type="term" value="F:NADP binding"/>
    <property type="evidence" value="ECO:0007669"/>
    <property type="project" value="UniProtKB-UniRule"/>
</dbReference>
<evidence type="ECO:0000256" key="2">
    <source>
        <dbReference type="ARBA" id="ARBA00022490"/>
    </source>
</evidence>
<feature type="binding site" evidence="13">
    <location>
        <position position="170"/>
    </location>
    <ligand>
        <name>(S)-2,3,4,5-tetrahydrodipicolinate</name>
        <dbReference type="ChEBI" id="CHEBI:16845"/>
    </ligand>
</feature>
<comment type="catalytic activity">
    <reaction evidence="12 13">
        <text>(S)-2,3,4,5-tetrahydrodipicolinate + NAD(+) + H2O = (2S,4S)-4-hydroxy-2,3,4,5-tetrahydrodipicolinate + NADH + H(+)</text>
        <dbReference type="Rhea" id="RHEA:35323"/>
        <dbReference type="ChEBI" id="CHEBI:15377"/>
        <dbReference type="ChEBI" id="CHEBI:15378"/>
        <dbReference type="ChEBI" id="CHEBI:16845"/>
        <dbReference type="ChEBI" id="CHEBI:57540"/>
        <dbReference type="ChEBI" id="CHEBI:57945"/>
        <dbReference type="ChEBI" id="CHEBI:67139"/>
        <dbReference type="EC" id="1.17.1.8"/>
    </reaction>
</comment>
<feature type="binding site" evidence="13">
    <location>
        <begin position="179"/>
        <end position="180"/>
    </location>
    <ligand>
        <name>(S)-2,3,4,5-tetrahydrodipicolinate</name>
        <dbReference type="ChEBI" id="CHEBI:16845"/>
    </ligand>
</feature>
<dbReference type="PIRSF" id="PIRSF000161">
    <property type="entry name" value="DHPR"/>
    <property type="match status" value="1"/>
</dbReference>
<comment type="subcellular location">
    <subcellularLocation>
        <location evidence="13">Cytoplasm</location>
    </subcellularLocation>
</comment>
<dbReference type="Pfam" id="PF01113">
    <property type="entry name" value="DapB_N"/>
    <property type="match status" value="1"/>
</dbReference>
<feature type="binding site" evidence="13">
    <location>
        <begin position="10"/>
        <end position="15"/>
    </location>
    <ligand>
        <name>NAD(+)</name>
        <dbReference type="ChEBI" id="CHEBI:57540"/>
    </ligand>
</feature>
<dbReference type="PATRIC" id="fig|1293439.3.peg.1238"/>
<dbReference type="GO" id="GO:0019877">
    <property type="term" value="P:diaminopimelate biosynthetic process"/>
    <property type="evidence" value="ECO:0007669"/>
    <property type="project" value="UniProtKB-UniRule"/>
</dbReference>
<feature type="domain" description="Dihydrodipicolinate reductase C-terminal" evidence="15">
    <location>
        <begin position="143"/>
        <end position="278"/>
    </location>
</feature>
<dbReference type="SUPFAM" id="SSF55347">
    <property type="entry name" value="Glyceraldehyde-3-phosphate dehydrogenase-like, C-terminal domain"/>
    <property type="match status" value="1"/>
</dbReference>
<dbReference type="FunFam" id="3.30.360.10:FF:000004">
    <property type="entry name" value="4-hydroxy-tetrahydrodipicolinate reductase"/>
    <property type="match status" value="1"/>
</dbReference>
<comment type="similarity">
    <text evidence="1 13">Belongs to the DapB family.</text>
</comment>
<dbReference type="Pfam" id="PF05173">
    <property type="entry name" value="DapB_C"/>
    <property type="match status" value="1"/>
</dbReference>
<comment type="caution">
    <text evidence="13">Was originally thought to be a dihydrodipicolinate reductase (DHDPR), catalyzing the conversion of dihydrodipicolinate to tetrahydrodipicolinate. However, it was shown in E.coli that the substrate of the enzymatic reaction is not dihydrodipicolinate (DHDP) but in fact (2S,4S)-4-hydroxy-2,3,4,5-tetrahydrodipicolinic acid (HTPA), the product released by the DapA-catalyzed reaction.</text>
</comment>
<dbReference type="InterPro" id="IPR036291">
    <property type="entry name" value="NAD(P)-bd_dom_sf"/>
</dbReference>
<dbReference type="GO" id="GO:0016726">
    <property type="term" value="F:oxidoreductase activity, acting on CH or CH2 groups, NAD or NADP as acceptor"/>
    <property type="evidence" value="ECO:0007669"/>
    <property type="project" value="UniProtKB-UniRule"/>
</dbReference>
<comment type="pathway">
    <text evidence="9 13">Amino-acid biosynthesis; L-lysine biosynthesis via DAP pathway; (S)-tetrahydrodipicolinate from L-aspartate: step 4/4.</text>
</comment>
<dbReference type="CDD" id="cd02274">
    <property type="entry name" value="DHDPR_N"/>
    <property type="match status" value="1"/>
</dbReference>
<dbReference type="SUPFAM" id="SSF51735">
    <property type="entry name" value="NAD(P)-binding Rossmann-fold domains"/>
    <property type="match status" value="1"/>
</dbReference>
<evidence type="ECO:0000256" key="10">
    <source>
        <dbReference type="ARBA" id="ARBA00038983"/>
    </source>
</evidence>
<feature type="active site" description="Proton donor" evidence="13">
    <location>
        <position position="173"/>
    </location>
</feature>
<dbReference type="NCBIfam" id="TIGR00036">
    <property type="entry name" value="dapB"/>
    <property type="match status" value="1"/>
</dbReference>
<evidence type="ECO:0000256" key="1">
    <source>
        <dbReference type="ARBA" id="ARBA00006642"/>
    </source>
</evidence>
<evidence type="ECO:0000259" key="15">
    <source>
        <dbReference type="Pfam" id="PF05173"/>
    </source>
</evidence>
<dbReference type="HAMAP" id="MF_00102">
    <property type="entry name" value="DapB"/>
    <property type="match status" value="1"/>
</dbReference>
<sequence>MADLKVVVAGAGGRMGAANIRAVVALSGLALHGAVANARNLTLHAAVDRAGTPAIGQDAGLFAGIEALGVLITDDMDAALMGADAIIDFTAPAASVALAQKAASLGLVHIIGTTGCSEADDAAIAAAGRSGARIVKSGNFSMGMVVLANLVEKAAVALADYDIEILEMHHNKKVDAPSGTALLLGEAAAKGRDIALKDNSVRVRDGHTGPRQAGTIGFATLRGGNVIGDHMVILAGQSERIELTHRAQDRTIYANGAARAALWAASQPAGLYAMTDVLGL</sequence>
<accession>A0A0F5QAH4</accession>
<organism evidence="16 17">
    <name type="scientific">Devosia epidermidihirudinis</name>
    <dbReference type="NCBI Taxonomy" id="1293439"/>
    <lineage>
        <taxon>Bacteria</taxon>
        <taxon>Pseudomonadati</taxon>
        <taxon>Pseudomonadota</taxon>
        <taxon>Alphaproteobacteria</taxon>
        <taxon>Hyphomicrobiales</taxon>
        <taxon>Devosiaceae</taxon>
        <taxon>Devosia</taxon>
    </lineage>
</organism>
<dbReference type="GO" id="GO:0005829">
    <property type="term" value="C:cytosol"/>
    <property type="evidence" value="ECO:0007669"/>
    <property type="project" value="TreeGrafter"/>
</dbReference>
<feature type="binding site" evidence="13">
    <location>
        <position position="49"/>
    </location>
    <ligand>
        <name>NADP(+)</name>
        <dbReference type="ChEBI" id="CHEBI:58349"/>
    </ligand>
</feature>
<evidence type="ECO:0000256" key="5">
    <source>
        <dbReference type="ARBA" id="ARBA00022915"/>
    </source>
</evidence>
<evidence type="ECO:0000313" key="17">
    <source>
        <dbReference type="Proteomes" id="UP000033411"/>
    </source>
</evidence>
<dbReference type="UniPathway" id="UPA00034">
    <property type="reaction ID" value="UER00018"/>
</dbReference>
<evidence type="ECO:0000256" key="7">
    <source>
        <dbReference type="ARBA" id="ARBA00023027"/>
    </source>
</evidence>
<dbReference type="STRING" id="1293439.WH87_08325"/>
<evidence type="ECO:0000256" key="6">
    <source>
        <dbReference type="ARBA" id="ARBA00023002"/>
    </source>
</evidence>
<evidence type="ECO:0000256" key="11">
    <source>
        <dbReference type="ARBA" id="ARBA00049080"/>
    </source>
</evidence>
<feature type="active site" description="Proton donor/acceptor" evidence="13">
    <location>
        <position position="169"/>
    </location>
</feature>
<dbReference type="InterPro" id="IPR023940">
    <property type="entry name" value="DHDPR_bac"/>
</dbReference>
<dbReference type="InterPro" id="IPR022663">
    <property type="entry name" value="DapB_C"/>
</dbReference>
<comment type="function">
    <text evidence="13">Catalyzes the conversion of 4-hydroxy-tetrahydrodipicolinate (HTPA) to tetrahydrodipicolinate.</text>
</comment>
<keyword evidence="2 13" id="KW-0963">Cytoplasm</keyword>
<evidence type="ECO:0000256" key="12">
    <source>
        <dbReference type="ARBA" id="ARBA00049396"/>
    </source>
</evidence>
<comment type="subunit">
    <text evidence="13">Homotetramer.</text>
</comment>
<evidence type="ECO:0000256" key="8">
    <source>
        <dbReference type="ARBA" id="ARBA00023154"/>
    </source>
</evidence>
<evidence type="ECO:0000256" key="9">
    <source>
        <dbReference type="ARBA" id="ARBA00037922"/>
    </source>
</evidence>
<gene>
    <name evidence="13" type="primary">dapB</name>
    <name evidence="16" type="ORF">WH87_08325</name>
</gene>
<protein>
    <recommendedName>
        <fullName evidence="10 13">4-hydroxy-tetrahydrodipicolinate reductase</fullName>
        <shortName evidence="13">HTPA reductase</shortName>
        <ecNumber evidence="10 13">1.17.1.8</ecNumber>
    </recommendedName>
</protein>
<keyword evidence="4 13" id="KW-0521">NADP</keyword>